<name>A0A0D2DSV2_9EURO</name>
<dbReference type="CDD" id="cd12148">
    <property type="entry name" value="fungal_TF_MHR"/>
    <property type="match status" value="1"/>
</dbReference>
<protein>
    <recommendedName>
        <fullName evidence="7">Zn(2)-C6 fungal-type domain-containing protein</fullName>
    </recommendedName>
</protein>
<evidence type="ECO:0000256" key="4">
    <source>
        <dbReference type="ARBA" id="ARBA00023163"/>
    </source>
</evidence>
<keyword evidence="5" id="KW-0539">Nucleus</keyword>
<keyword evidence="3" id="KW-0238">DNA-binding</keyword>
<proteinExistence type="predicted"/>
<keyword evidence="2" id="KW-0805">Transcription regulation</keyword>
<dbReference type="AlphaFoldDB" id="A0A0D2DSV2"/>
<evidence type="ECO:0000256" key="1">
    <source>
        <dbReference type="ARBA" id="ARBA00022723"/>
    </source>
</evidence>
<dbReference type="VEuPathDB" id="FungiDB:PV06_03906"/>
<evidence type="ECO:0000256" key="2">
    <source>
        <dbReference type="ARBA" id="ARBA00023015"/>
    </source>
</evidence>
<dbReference type="SUPFAM" id="SSF57701">
    <property type="entry name" value="Zn2/Cys6 DNA-binding domain"/>
    <property type="match status" value="1"/>
</dbReference>
<dbReference type="OrthoDB" id="2123952at2759"/>
<dbReference type="RefSeq" id="XP_016265736.1">
    <property type="nucleotide sequence ID" value="XM_016404731.1"/>
</dbReference>
<dbReference type="InterPro" id="IPR050987">
    <property type="entry name" value="AtrR-like"/>
</dbReference>
<evidence type="ECO:0000313" key="9">
    <source>
        <dbReference type="Proteomes" id="UP000053342"/>
    </source>
</evidence>
<dbReference type="PANTHER" id="PTHR46910:SF18">
    <property type="entry name" value="ZN(II)2CYS6 TRANSCRIPTION FACTOR (EUROFUNG)"/>
    <property type="match status" value="1"/>
</dbReference>
<keyword evidence="1" id="KW-0479">Metal-binding</keyword>
<dbReference type="GO" id="GO:0000981">
    <property type="term" value="F:DNA-binding transcription factor activity, RNA polymerase II-specific"/>
    <property type="evidence" value="ECO:0007669"/>
    <property type="project" value="InterPro"/>
</dbReference>
<dbReference type="Proteomes" id="UP000053342">
    <property type="component" value="Unassembled WGS sequence"/>
</dbReference>
<dbReference type="Pfam" id="PF04082">
    <property type="entry name" value="Fungal_trans"/>
    <property type="match status" value="1"/>
</dbReference>
<evidence type="ECO:0000256" key="6">
    <source>
        <dbReference type="SAM" id="MobiDB-lite"/>
    </source>
</evidence>
<evidence type="ECO:0000256" key="3">
    <source>
        <dbReference type="ARBA" id="ARBA00023125"/>
    </source>
</evidence>
<dbReference type="InterPro" id="IPR007219">
    <property type="entry name" value="XnlR_reg_dom"/>
</dbReference>
<sequence>MPSSEHRASRARRITRACDYCHKRNIRCVNPDGLQCQRCIEFGQPCTYDRAIKKRGAKPRSGAGADSPIPPPRNLGSANAHPKSASQPWKAPTLASQAVVMSLVEVYFEIVYPIFPLFHRPTYIRRISRGDYTTDKDLFPVTMAVCALVSARVRDQAIFNPAWDIQELSETPSETFYDAAIRYSAGCEDSVEAHPFNTLRCFALLALTAIQYGKIREMQLFLGKYHTFAAMDGFHNESNWPKDIGIIETEERRRLFWSMYTLEVYSSIIWNGVTRCREQQVNVAYTTELDDELFNDLGYNQPASSPVDIGPSPGGRWGEVKSSSWLCGWNFTTDLYRVLEHVITNFRDQKRHKRTFLSDMFGDKTAPSPTSVRDSIMTLYGNLPGCFKEFPEVTCNPSSDRYGFQAANITATVQLLRMMLFASGGGTIEERCKIASEVVDAFMCIPVSYLRAISSPLLHHLAGIGAILGSVLEEPLSDMAYQQVRVVLLSLAQLLENLDHGIHSAINAQRLRDLVAQIDDYWNQLRIFATGEPSPRPNSASPSYHDLRHPDARRTIPSQLTTSIFEDWPWSLDLVQGTESWSPTNIVLDV</sequence>
<dbReference type="PANTHER" id="PTHR46910">
    <property type="entry name" value="TRANSCRIPTION FACTOR PDR1"/>
    <property type="match status" value="1"/>
</dbReference>
<dbReference type="SMART" id="SM00066">
    <property type="entry name" value="GAL4"/>
    <property type="match status" value="1"/>
</dbReference>
<keyword evidence="9" id="KW-1185">Reference proteome</keyword>
<feature type="domain" description="Zn(2)-C6 fungal-type" evidence="7">
    <location>
        <begin position="17"/>
        <end position="48"/>
    </location>
</feature>
<accession>A0A0D2DSV2</accession>
<dbReference type="InterPro" id="IPR001138">
    <property type="entry name" value="Zn2Cys6_DnaBD"/>
</dbReference>
<dbReference type="EMBL" id="KN847334">
    <property type="protein sequence ID" value="KIW45520.1"/>
    <property type="molecule type" value="Genomic_DNA"/>
</dbReference>
<keyword evidence="4" id="KW-0804">Transcription</keyword>
<evidence type="ECO:0000313" key="8">
    <source>
        <dbReference type="EMBL" id="KIW45520.1"/>
    </source>
</evidence>
<dbReference type="GO" id="GO:0008270">
    <property type="term" value="F:zinc ion binding"/>
    <property type="evidence" value="ECO:0007669"/>
    <property type="project" value="InterPro"/>
</dbReference>
<reference evidence="8 9" key="1">
    <citation type="submission" date="2015-01" db="EMBL/GenBank/DDBJ databases">
        <title>The Genome Sequence of Exophiala oligosperma CBS72588.</title>
        <authorList>
            <consortium name="The Broad Institute Genomics Platform"/>
            <person name="Cuomo C."/>
            <person name="de Hoog S."/>
            <person name="Gorbushina A."/>
            <person name="Stielow B."/>
            <person name="Teixiera M."/>
            <person name="Abouelleil A."/>
            <person name="Chapman S.B."/>
            <person name="Priest M."/>
            <person name="Young S.K."/>
            <person name="Wortman J."/>
            <person name="Nusbaum C."/>
            <person name="Birren B."/>
        </authorList>
    </citation>
    <scope>NUCLEOTIDE SEQUENCE [LARGE SCALE GENOMIC DNA]</scope>
    <source>
        <strain evidence="8 9">CBS 72588</strain>
    </source>
</reference>
<dbReference type="GO" id="GO:0006351">
    <property type="term" value="P:DNA-templated transcription"/>
    <property type="evidence" value="ECO:0007669"/>
    <property type="project" value="InterPro"/>
</dbReference>
<dbReference type="GO" id="GO:0003677">
    <property type="term" value="F:DNA binding"/>
    <property type="evidence" value="ECO:0007669"/>
    <property type="project" value="UniProtKB-KW"/>
</dbReference>
<feature type="region of interest" description="Disordered" evidence="6">
    <location>
        <begin position="533"/>
        <end position="552"/>
    </location>
</feature>
<dbReference type="Gene3D" id="4.10.240.10">
    <property type="entry name" value="Zn(2)-C6 fungal-type DNA-binding domain"/>
    <property type="match status" value="1"/>
</dbReference>
<gene>
    <name evidence="8" type="ORF">PV06_03906</name>
</gene>
<evidence type="ECO:0000259" key="7">
    <source>
        <dbReference type="PROSITE" id="PS50048"/>
    </source>
</evidence>
<dbReference type="PROSITE" id="PS50048">
    <property type="entry name" value="ZN2_CY6_FUNGAL_2"/>
    <property type="match status" value="1"/>
</dbReference>
<dbReference type="GeneID" id="27355980"/>
<dbReference type="Pfam" id="PF00172">
    <property type="entry name" value="Zn_clus"/>
    <property type="match status" value="1"/>
</dbReference>
<dbReference type="InterPro" id="IPR036864">
    <property type="entry name" value="Zn2-C6_fun-type_DNA-bd_sf"/>
</dbReference>
<feature type="region of interest" description="Disordered" evidence="6">
    <location>
        <begin position="57"/>
        <end position="87"/>
    </location>
</feature>
<evidence type="ECO:0000256" key="5">
    <source>
        <dbReference type="ARBA" id="ARBA00023242"/>
    </source>
</evidence>
<dbReference type="CDD" id="cd00067">
    <property type="entry name" value="GAL4"/>
    <property type="match status" value="1"/>
</dbReference>
<organism evidence="8 9">
    <name type="scientific">Exophiala oligosperma</name>
    <dbReference type="NCBI Taxonomy" id="215243"/>
    <lineage>
        <taxon>Eukaryota</taxon>
        <taxon>Fungi</taxon>
        <taxon>Dikarya</taxon>
        <taxon>Ascomycota</taxon>
        <taxon>Pezizomycotina</taxon>
        <taxon>Eurotiomycetes</taxon>
        <taxon>Chaetothyriomycetidae</taxon>
        <taxon>Chaetothyriales</taxon>
        <taxon>Herpotrichiellaceae</taxon>
        <taxon>Exophiala</taxon>
    </lineage>
</organism>